<feature type="region of interest" description="Disordered" evidence="1">
    <location>
        <begin position="37"/>
        <end position="91"/>
    </location>
</feature>
<dbReference type="EMBL" id="CAJPDR010000514">
    <property type="protein sequence ID" value="CAF9938487.1"/>
    <property type="molecule type" value="Genomic_DNA"/>
</dbReference>
<name>A0A8H3J0K8_9LECA</name>
<evidence type="ECO:0000313" key="3">
    <source>
        <dbReference type="Proteomes" id="UP000664203"/>
    </source>
</evidence>
<proteinExistence type="predicted"/>
<organism evidence="2 3">
    <name type="scientific">Alectoria fallacina</name>
    <dbReference type="NCBI Taxonomy" id="1903189"/>
    <lineage>
        <taxon>Eukaryota</taxon>
        <taxon>Fungi</taxon>
        <taxon>Dikarya</taxon>
        <taxon>Ascomycota</taxon>
        <taxon>Pezizomycotina</taxon>
        <taxon>Lecanoromycetes</taxon>
        <taxon>OSLEUM clade</taxon>
        <taxon>Lecanoromycetidae</taxon>
        <taxon>Lecanorales</taxon>
        <taxon>Lecanorineae</taxon>
        <taxon>Parmeliaceae</taxon>
        <taxon>Alectoria</taxon>
    </lineage>
</organism>
<accession>A0A8H3J0K8</accession>
<dbReference type="Proteomes" id="UP000664203">
    <property type="component" value="Unassembled WGS sequence"/>
</dbReference>
<feature type="region of interest" description="Disordered" evidence="1">
    <location>
        <begin position="107"/>
        <end position="134"/>
    </location>
</feature>
<reference evidence="2" key="1">
    <citation type="submission" date="2021-03" db="EMBL/GenBank/DDBJ databases">
        <authorList>
            <person name="Tagirdzhanova G."/>
        </authorList>
    </citation>
    <scope>NUCLEOTIDE SEQUENCE</scope>
</reference>
<evidence type="ECO:0000313" key="2">
    <source>
        <dbReference type="EMBL" id="CAF9938487.1"/>
    </source>
</evidence>
<keyword evidence="3" id="KW-1185">Reference proteome</keyword>
<comment type="caution">
    <text evidence="2">The sequence shown here is derived from an EMBL/GenBank/DDBJ whole genome shotgun (WGS) entry which is preliminary data.</text>
</comment>
<gene>
    <name evidence="2" type="ORF">ALECFALPRED_007706</name>
</gene>
<protein>
    <submittedName>
        <fullName evidence="2">Uncharacterized protein</fullName>
    </submittedName>
</protein>
<evidence type="ECO:0000256" key="1">
    <source>
        <dbReference type="SAM" id="MobiDB-lite"/>
    </source>
</evidence>
<dbReference type="AlphaFoldDB" id="A0A8H3J0K8"/>
<sequence>MWFDFLFKEHVQSLSIEFQKKNNPLTERLNPSHFHVIRSSRRNERHQPKPQKTYHRVVKEEGDPEQDQQSIPNPVGKAYVSPPSDPTMDDYSSPGLETTALLRVEENGDSDPNCGEGKHSVDGESEVTNEFGPSSWDADVEKDFQLFERHDTPTGLGQAGLGSVTEDAKGFAGLQDYMNKEQTNSCCDILSAPVPGRRKFIVPKLPDFSKLLERCT</sequence>